<feature type="domain" description="DNA binding HTH" evidence="5">
    <location>
        <begin position="77"/>
        <end position="117"/>
    </location>
</feature>
<keyword evidence="2" id="KW-0238">DNA-binding</keyword>
<name>A0A1G6VXQ4_9GAMM</name>
<keyword evidence="9" id="KW-1185">Reference proteome</keyword>
<evidence type="ECO:0000256" key="1">
    <source>
        <dbReference type="ARBA" id="ARBA00008559"/>
    </source>
</evidence>
<dbReference type="AlphaFoldDB" id="A0A1G6VXQ4"/>
<protein>
    <recommendedName>
        <fullName evidence="3">Putative Fis-like DNA-binding protein</fullName>
    </recommendedName>
</protein>
<dbReference type="PANTHER" id="PTHR47918">
    <property type="entry name" value="DNA-BINDING PROTEIN FIS"/>
    <property type="match status" value="1"/>
</dbReference>
<dbReference type="PRINTS" id="PR01590">
    <property type="entry name" value="HTHFIS"/>
</dbReference>
<dbReference type="Proteomes" id="UP001156645">
    <property type="component" value="Unassembled WGS sequence"/>
</dbReference>
<dbReference type="EMBL" id="BSOK01000020">
    <property type="protein sequence ID" value="GLR28860.1"/>
    <property type="molecule type" value="Genomic_DNA"/>
</dbReference>
<dbReference type="EMBL" id="FNAL01000004">
    <property type="protein sequence ID" value="SDD58351.1"/>
    <property type="molecule type" value="Genomic_DNA"/>
</dbReference>
<evidence type="ECO:0000256" key="3">
    <source>
        <dbReference type="ARBA" id="ARBA00029540"/>
    </source>
</evidence>
<organism evidence="7 8">
    <name type="scientific">Psychrobacter pacificensis</name>
    <dbReference type="NCBI Taxonomy" id="112002"/>
    <lineage>
        <taxon>Bacteria</taxon>
        <taxon>Pseudomonadati</taxon>
        <taxon>Pseudomonadota</taxon>
        <taxon>Gammaproteobacteria</taxon>
        <taxon>Moraxellales</taxon>
        <taxon>Moraxellaceae</taxon>
        <taxon>Psychrobacter</taxon>
    </lineage>
</organism>
<dbReference type="InterPro" id="IPR002197">
    <property type="entry name" value="HTH_Fis"/>
</dbReference>
<reference evidence="7 8" key="2">
    <citation type="submission" date="2016-10" db="EMBL/GenBank/DDBJ databases">
        <authorList>
            <person name="de Groot N.N."/>
        </authorList>
    </citation>
    <scope>NUCLEOTIDE SEQUENCE [LARGE SCALE GENOMIC DNA]</scope>
    <source>
        <strain evidence="7 8">DSM 23406</strain>
    </source>
</reference>
<evidence type="ECO:0000256" key="4">
    <source>
        <dbReference type="SAM" id="MobiDB-lite"/>
    </source>
</evidence>
<dbReference type="GO" id="GO:0043565">
    <property type="term" value="F:sequence-specific DNA binding"/>
    <property type="evidence" value="ECO:0007669"/>
    <property type="project" value="InterPro"/>
</dbReference>
<dbReference type="NCBIfam" id="NF001659">
    <property type="entry name" value="PRK00430.1"/>
    <property type="match status" value="1"/>
</dbReference>
<evidence type="ECO:0000313" key="6">
    <source>
        <dbReference type="EMBL" id="GLR28860.1"/>
    </source>
</evidence>
<dbReference type="Proteomes" id="UP000198501">
    <property type="component" value="Unassembled WGS sequence"/>
</dbReference>
<feature type="compositionally biased region" description="Basic residues" evidence="4">
    <location>
        <begin position="1"/>
        <end position="13"/>
    </location>
</feature>
<dbReference type="RefSeq" id="WP_093068917.1">
    <property type="nucleotide sequence ID" value="NZ_BSOK01000020.1"/>
</dbReference>
<feature type="region of interest" description="Disordered" evidence="4">
    <location>
        <begin position="1"/>
        <end position="20"/>
    </location>
</feature>
<reference evidence="9" key="3">
    <citation type="journal article" date="2019" name="Int. J. Syst. Evol. Microbiol.">
        <title>The Global Catalogue of Microorganisms (GCM) 10K type strain sequencing project: providing services to taxonomists for standard genome sequencing and annotation.</title>
        <authorList>
            <consortium name="The Broad Institute Genomics Platform"/>
            <consortium name="The Broad Institute Genome Sequencing Center for Infectious Disease"/>
            <person name="Wu L."/>
            <person name="Ma J."/>
        </authorList>
    </citation>
    <scope>NUCLEOTIDE SEQUENCE [LARGE SCALE GENOMIC DNA]</scope>
    <source>
        <strain evidence="9">NBRC 103191</strain>
    </source>
</reference>
<evidence type="ECO:0000256" key="2">
    <source>
        <dbReference type="ARBA" id="ARBA00023125"/>
    </source>
</evidence>
<evidence type="ECO:0000259" key="5">
    <source>
        <dbReference type="Pfam" id="PF02954"/>
    </source>
</evidence>
<accession>A0A1G6VXQ4</accession>
<dbReference type="GO" id="GO:0006355">
    <property type="term" value="P:regulation of DNA-templated transcription"/>
    <property type="evidence" value="ECO:0007669"/>
    <property type="project" value="InterPro"/>
</dbReference>
<evidence type="ECO:0000313" key="8">
    <source>
        <dbReference type="Proteomes" id="UP000198501"/>
    </source>
</evidence>
<dbReference type="PANTHER" id="PTHR47918:SF1">
    <property type="entry name" value="DNA-BINDING PROTEIN FIS"/>
    <property type="match status" value="1"/>
</dbReference>
<proteinExistence type="inferred from homology"/>
<dbReference type="InterPro" id="IPR050207">
    <property type="entry name" value="Trans_regulatory_Fis"/>
</dbReference>
<comment type="similarity">
    <text evidence="1">Belongs to the transcriptional regulatory Fis family.</text>
</comment>
<reference evidence="6" key="1">
    <citation type="journal article" date="2014" name="Int. J. Syst. Evol. Microbiol.">
        <title>Complete genome of a new Firmicutes species belonging to the dominant human colonic microbiota ('Ruminococcus bicirculans') reveals two chromosomes and a selective capacity to utilize plant glucans.</title>
        <authorList>
            <consortium name="NISC Comparative Sequencing Program"/>
            <person name="Wegmann U."/>
            <person name="Louis P."/>
            <person name="Goesmann A."/>
            <person name="Henrissat B."/>
            <person name="Duncan S.H."/>
            <person name="Flint H.J."/>
        </authorList>
    </citation>
    <scope>NUCLEOTIDE SEQUENCE</scope>
    <source>
        <strain evidence="6">NBRC 103191</strain>
    </source>
</reference>
<sequence length="120" mass="13746">MAPHAQHHAHHFAKSSEHPADYNKEDHHLVAHDIEFPLESAASSAQQPLRVHVERVVRQYFAMLGDEMPTDLYELILKQVEEPLLSVVLEKTRGNQTKCAQILGLNRGTLRKKLKTYDLM</sequence>
<reference evidence="6" key="4">
    <citation type="submission" date="2023-01" db="EMBL/GenBank/DDBJ databases">
        <title>Draft genome sequence of Psychrobacter pacificensis strain NBRC 103191.</title>
        <authorList>
            <person name="Sun Q."/>
            <person name="Mori K."/>
        </authorList>
    </citation>
    <scope>NUCLEOTIDE SEQUENCE</scope>
    <source>
        <strain evidence="6">NBRC 103191</strain>
    </source>
</reference>
<evidence type="ECO:0000313" key="9">
    <source>
        <dbReference type="Proteomes" id="UP001156645"/>
    </source>
</evidence>
<dbReference type="InterPro" id="IPR009057">
    <property type="entry name" value="Homeodomain-like_sf"/>
</dbReference>
<dbReference type="SUPFAM" id="SSF46689">
    <property type="entry name" value="Homeodomain-like"/>
    <property type="match status" value="1"/>
</dbReference>
<dbReference type="Gene3D" id="1.10.10.60">
    <property type="entry name" value="Homeodomain-like"/>
    <property type="match status" value="1"/>
</dbReference>
<dbReference type="PRINTS" id="PR01591">
    <property type="entry name" value="DNABINDNGFIS"/>
</dbReference>
<dbReference type="InterPro" id="IPR005412">
    <property type="entry name" value="Fis_DNA-bd"/>
</dbReference>
<dbReference type="Pfam" id="PF02954">
    <property type="entry name" value="HTH_8"/>
    <property type="match status" value="1"/>
</dbReference>
<evidence type="ECO:0000313" key="7">
    <source>
        <dbReference type="EMBL" id="SDD58351.1"/>
    </source>
</evidence>
<gene>
    <name evidence="6" type="ORF">GCM10007915_10980</name>
    <name evidence="7" type="ORF">SAMN05660405_00750</name>
</gene>